<comment type="catalytic activity">
    <reaction evidence="5">
        <text>a 2'-deoxyadenosine in DNA + S-adenosyl-L-methionine = an N(6)-methyl-2'-deoxyadenosine in DNA + S-adenosyl-L-homocysteine + H(+)</text>
        <dbReference type="Rhea" id="RHEA:15197"/>
        <dbReference type="Rhea" id="RHEA-COMP:12418"/>
        <dbReference type="Rhea" id="RHEA-COMP:12419"/>
        <dbReference type="ChEBI" id="CHEBI:15378"/>
        <dbReference type="ChEBI" id="CHEBI:57856"/>
        <dbReference type="ChEBI" id="CHEBI:59789"/>
        <dbReference type="ChEBI" id="CHEBI:90615"/>
        <dbReference type="ChEBI" id="CHEBI:90616"/>
        <dbReference type="EC" id="2.1.1.72"/>
    </reaction>
</comment>
<evidence type="ECO:0000256" key="5">
    <source>
        <dbReference type="ARBA" id="ARBA00047942"/>
    </source>
</evidence>
<protein>
    <recommendedName>
        <fullName evidence="1">site-specific DNA-methyltransferase (adenine-specific)</fullName>
        <ecNumber evidence="1">2.1.1.72</ecNumber>
    </recommendedName>
</protein>
<evidence type="ECO:0000256" key="1">
    <source>
        <dbReference type="ARBA" id="ARBA00011900"/>
    </source>
</evidence>
<dbReference type="InterPro" id="IPR029063">
    <property type="entry name" value="SAM-dependent_MTases_sf"/>
</dbReference>
<keyword evidence="2 6" id="KW-0489">Methyltransferase</keyword>
<sequence>MQEQNYFNISNRRYIGSKAKLGEWIFQNLDLSDIKSVCDIFAGSGVVASKFVEISHIKKIIINDFLYSNEVIYNSFFNSPNADLNKLNELKNFYNNSVALKKNYFSENFSDKFFSNGDCLKIGSIREHIALSKFDKTTENILLTSLIYSMDKIANTVGHYEAYIKNESPKDRFEFDLILPIKHNKTIEIHRENANNLARKIKTDLVFIDPPYNSRQYSRFYHVYENLIQWKKPKLSGTALKPPPENMSNYCRSSAVKELDDLVANLDCKQIALTYNNTYNSKSSSSQNKISFEQIEQILSKKGKLSIKEKSHNYFNAGKTELNGHKEFLFIVKVKK</sequence>
<dbReference type="GO" id="GO:0032259">
    <property type="term" value="P:methylation"/>
    <property type="evidence" value="ECO:0007669"/>
    <property type="project" value="UniProtKB-KW"/>
</dbReference>
<dbReference type="GO" id="GO:0009307">
    <property type="term" value="P:DNA restriction-modification system"/>
    <property type="evidence" value="ECO:0007669"/>
    <property type="project" value="InterPro"/>
</dbReference>
<dbReference type="Pfam" id="PF02086">
    <property type="entry name" value="MethyltransfD12"/>
    <property type="match status" value="1"/>
</dbReference>
<evidence type="ECO:0000256" key="4">
    <source>
        <dbReference type="ARBA" id="ARBA00022691"/>
    </source>
</evidence>
<dbReference type="Proteomes" id="UP000011782">
    <property type="component" value="Unassembled WGS sequence"/>
</dbReference>
<dbReference type="RefSeq" id="WP_002953029.1">
    <property type="nucleotide sequence ID" value="NZ_AOTD01000208.1"/>
</dbReference>
<dbReference type="InterPro" id="IPR012327">
    <property type="entry name" value="MeTrfase_D12"/>
</dbReference>
<dbReference type="EMBL" id="AOTD01000208">
    <property type="protein sequence ID" value="EMG30141.1"/>
    <property type="molecule type" value="Genomic_DNA"/>
</dbReference>
<dbReference type="PRINTS" id="PR00505">
    <property type="entry name" value="D12N6MTFRASE"/>
</dbReference>
<dbReference type="PROSITE" id="PS00092">
    <property type="entry name" value="N6_MTASE"/>
    <property type="match status" value="1"/>
</dbReference>
<proteinExistence type="predicted"/>
<dbReference type="InterPro" id="IPR002052">
    <property type="entry name" value="DNA_methylase_N6_adenine_CS"/>
</dbReference>
<dbReference type="SUPFAM" id="SSF53335">
    <property type="entry name" value="S-adenosyl-L-methionine-dependent methyltransferases"/>
    <property type="match status" value="1"/>
</dbReference>
<evidence type="ECO:0000256" key="3">
    <source>
        <dbReference type="ARBA" id="ARBA00022679"/>
    </source>
</evidence>
<dbReference type="STRING" id="1073353.H740_08086"/>
<keyword evidence="3" id="KW-0808">Transferase</keyword>
<comment type="caution">
    <text evidence="6">The sequence shown here is derived from an EMBL/GenBank/DDBJ whole genome shotgun (WGS) entry which is preliminary data.</text>
</comment>
<evidence type="ECO:0000313" key="6">
    <source>
        <dbReference type="EMBL" id="EMG30141.1"/>
    </source>
</evidence>
<keyword evidence="4" id="KW-0949">S-adenosyl-L-methionine</keyword>
<dbReference type="AlphaFoldDB" id="M3IJB4"/>
<gene>
    <name evidence="6" type="ORF">H740_08086</name>
</gene>
<dbReference type="OrthoDB" id="9805629at2"/>
<dbReference type="PATRIC" id="fig|1073353.3.peg.1731"/>
<evidence type="ECO:0000313" key="7">
    <source>
        <dbReference type="Proteomes" id="UP000011782"/>
    </source>
</evidence>
<dbReference type="GO" id="GO:0003676">
    <property type="term" value="F:nucleic acid binding"/>
    <property type="evidence" value="ECO:0007669"/>
    <property type="project" value="InterPro"/>
</dbReference>
<reference evidence="6 7" key="1">
    <citation type="submission" date="2013-02" db="EMBL/GenBank/DDBJ databases">
        <title>Co-occurrence of anaerobic bacteria in colorectal carcinomas.</title>
        <authorList>
            <person name="Holt R.A."/>
            <person name="Warren R.L."/>
            <person name="Allen-Vercoe E."/>
            <person name="Pleasance S."/>
            <person name="Freeman D.J."/>
            <person name="Watson P."/>
            <person name="Moore R."/>
            <person name="Cochrane K."/>
        </authorList>
    </citation>
    <scope>NUCLEOTIDE SEQUENCE [LARGE SCALE GENOMIC DNA]</scope>
    <source>
        <strain evidence="6 7">CC57C</strain>
    </source>
</reference>
<dbReference type="EC" id="2.1.1.72" evidence="1"/>
<name>M3IJB4_9BACT</name>
<organism evidence="6 7">
    <name type="scientific">Campylobacter showae CC57C</name>
    <dbReference type="NCBI Taxonomy" id="1073353"/>
    <lineage>
        <taxon>Bacteria</taxon>
        <taxon>Pseudomonadati</taxon>
        <taxon>Campylobacterota</taxon>
        <taxon>Epsilonproteobacteria</taxon>
        <taxon>Campylobacterales</taxon>
        <taxon>Campylobacteraceae</taxon>
        <taxon>Campylobacter</taxon>
    </lineage>
</organism>
<evidence type="ECO:0000256" key="2">
    <source>
        <dbReference type="ARBA" id="ARBA00022603"/>
    </source>
</evidence>
<accession>M3IJB4</accession>
<dbReference type="GO" id="GO:0009007">
    <property type="term" value="F:site-specific DNA-methyltransferase (adenine-specific) activity"/>
    <property type="evidence" value="ECO:0007669"/>
    <property type="project" value="UniProtKB-EC"/>
</dbReference>